<dbReference type="InterPro" id="IPR032675">
    <property type="entry name" value="LRR_dom_sf"/>
</dbReference>
<name>A0ABR2J0L6_9EUKA</name>
<gene>
    <name evidence="1" type="ORF">M9Y10_009055</name>
</gene>
<dbReference type="Gene3D" id="3.80.10.10">
    <property type="entry name" value="Ribonuclease Inhibitor"/>
    <property type="match status" value="1"/>
</dbReference>
<protein>
    <submittedName>
        <fullName evidence="1">Uncharacterized protein</fullName>
    </submittedName>
</protein>
<dbReference type="SUPFAM" id="SSF52047">
    <property type="entry name" value="RNI-like"/>
    <property type="match status" value="1"/>
</dbReference>
<dbReference type="EMBL" id="JAPFFF010000014">
    <property type="protein sequence ID" value="KAK8871142.1"/>
    <property type="molecule type" value="Genomic_DNA"/>
</dbReference>
<organism evidence="1 2">
    <name type="scientific">Tritrichomonas musculus</name>
    <dbReference type="NCBI Taxonomy" id="1915356"/>
    <lineage>
        <taxon>Eukaryota</taxon>
        <taxon>Metamonada</taxon>
        <taxon>Parabasalia</taxon>
        <taxon>Tritrichomonadida</taxon>
        <taxon>Tritrichomonadidae</taxon>
        <taxon>Tritrichomonas</taxon>
    </lineage>
</organism>
<evidence type="ECO:0000313" key="1">
    <source>
        <dbReference type="EMBL" id="KAK8871142.1"/>
    </source>
</evidence>
<dbReference type="Proteomes" id="UP001470230">
    <property type="component" value="Unassembled WGS sequence"/>
</dbReference>
<reference evidence="1 2" key="1">
    <citation type="submission" date="2024-04" db="EMBL/GenBank/DDBJ databases">
        <title>Tritrichomonas musculus Genome.</title>
        <authorList>
            <person name="Alves-Ferreira E."/>
            <person name="Grigg M."/>
            <person name="Lorenzi H."/>
            <person name="Galac M."/>
        </authorList>
    </citation>
    <scope>NUCLEOTIDE SEQUENCE [LARGE SCALE GENOMIC DNA]</scope>
    <source>
        <strain evidence="1 2">EAF2021</strain>
    </source>
</reference>
<dbReference type="PANTHER" id="PTHR24110:SF3">
    <property type="entry name" value="CENTROSOMAL PROTEIN OF 78 KDA"/>
    <property type="match status" value="1"/>
</dbReference>
<comment type="caution">
    <text evidence="1">The sequence shown here is derived from an EMBL/GenBank/DDBJ whole genome shotgun (WGS) entry which is preliminary data.</text>
</comment>
<evidence type="ECO:0000313" key="2">
    <source>
        <dbReference type="Proteomes" id="UP001470230"/>
    </source>
</evidence>
<sequence>MLSEKVLRQISINSGASFNFDFSYISSEYYESLFRTLQRYAIKNIESLGFNCDEQAKYESLVVKGSPLPKKVASSIARTKSNYIRNMVELICYVVPKSSKIQEIKFSNILIPRESLDRLAAAFEKSKTLKVIIFSRVLLENDGLQIFLNHLDPNDLISLSFVKCRLNDDVADSIIQFIMKKKSLFTGLKSFEVSPDEISEFVRQSIAEAIAGAFRKNQQRQISQPQSEFLSDNEDDELESIERQKILSQLKSENRTLKDQIKALKEMINAVKFGESMFVVGQGAPDFVMYLNDIEQRLVNIDGGR</sequence>
<dbReference type="PANTHER" id="PTHR24110">
    <property type="entry name" value="CENTROSOMAL PROTEIN OF 78 KDA"/>
    <property type="match status" value="1"/>
</dbReference>
<accession>A0ABR2J0L6</accession>
<proteinExistence type="predicted"/>
<keyword evidence="2" id="KW-1185">Reference proteome</keyword>